<keyword evidence="3" id="KW-1185">Reference proteome</keyword>
<evidence type="ECO:0000313" key="2">
    <source>
        <dbReference type="EMBL" id="ODN05182.1"/>
    </source>
</evidence>
<dbReference type="STRING" id="48709.A0A1D2NIZ4"/>
<organism evidence="2 3">
    <name type="scientific">Orchesella cincta</name>
    <name type="common">Springtail</name>
    <name type="synonym">Podura cincta</name>
    <dbReference type="NCBI Taxonomy" id="48709"/>
    <lineage>
        <taxon>Eukaryota</taxon>
        <taxon>Metazoa</taxon>
        <taxon>Ecdysozoa</taxon>
        <taxon>Arthropoda</taxon>
        <taxon>Hexapoda</taxon>
        <taxon>Collembola</taxon>
        <taxon>Entomobryomorpha</taxon>
        <taxon>Entomobryoidea</taxon>
        <taxon>Orchesellidae</taxon>
        <taxon>Orchesellinae</taxon>
        <taxon>Orchesella</taxon>
    </lineage>
</organism>
<dbReference type="AlphaFoldDB" id="A0A1D2NIZ4"/>
<dbReference type="EMBL" id="LJIJ01000028">
    <property type="protein sequence ID" value="ODN05182.1"/>
    <property type="molecule type" value="Genomic_DNA"/>
</dbReference>
<dbReference type="Proteomes" id="UP000094527">
    <property type="component" value="Unassembled WGS sequence"/>
</dbReference>
<sequence>MKKTIIQNVQTTPGKKKAPVKNNPGTKIFGTKGELEGDGDDTLTHFDFLTRSTRVVRPSQGFEQGLSASGHGGGDFGLIFAFVNACVTGNQEYIVSGPHETLDSHIYVFAAEESRKTGNVVDINEYKKTLPFEL</sequence>
<dbReference type="Gene3D" id="3.30.360.10">
    <property type="entry name" value="Dihydrodipicolinate Reductase, domain 2"/>
    <property type="match status" value="1"/>
</dbReference>
<comment type="caution">
    <text evidence="2">The sequence shown here is derived from an EMBL/GenBank/DDBJ whole genome shotgun (WGS) entry which is preliminary data.</text>
</comment>
<protein>
    <submittedName>
        <fullName evidence="2">Uncharacterized protein</fullName>
    </submittedName>
</protein>
<accession>A0A1D2NIZ4</accession>
<feature type="compositionally biased region" description="Polar residues" evidence="1">
    <location>
        <begin position="1"/>
        <end position="13"/>
    </location>
</feature>
<reference evidence="2 3" key="1">
    <citation type="journal article" date="2016" name="Genome Biol. Evol.">
        <title>Gene Family Evolution Reflects Adaptation to Soil Environmental Stressors in the Genome of the Collembolan Orchesella cincta.</title>
        <authorList>
            <person name="Faddeeva-Vakhrusheva A."/>
            <person name="Derks M.F."/>
            <person name="Anvar S.Y."/>
            <person name="Agamennone V."/>
            <person name="Suring W."/>
            <person name="Smit S."/>
            <person name="van Straalen N.M."/>
            <person name="Roelofs D."/>
        </authorList>
    </citation>
    <scope>NUCLEOTIDE SEQUENCE [LARGE SCALE GENOMIC DNA]</scope>
    <source>
        <tissue evidence="2">Mixed pool</tissue>
    </source>
</reference>
<name>A0A1D2NIZ4_ORCCI</name>
<dbReference type="OrthoDB" id="7769787at2759"/>
<evidence type="ECO:0000313" key="3">
    <source>
        <dbReference type="Proteomes" id="UP000094527"/>
    </source>
</evidence>
<gene>
    <name evidence="2" type="ORF">Ocin01_01486</name>
</gene>
<proteinExistence type="predicted"/>
<feature type="region of interest" description="Disordered" evidence="1">
    <location>
        <begin position="1"/>
        <end position="22"/>
    </location>
</feature>
<evidence type="ECO:0000256" key="1">
    <source>
        <dbReference type="SAM" id="MobiDB-lite"/>
    </source>
</evidence>